<dbReference type="VEuPathDB" id="TrichDB:TVAG_225530"/>
<protein>
    <submittedName>
        <fullName evidence="2">Uncharacterized protein</fullName>
    </submittedName>
</protein>
<feature type="region of interest" description="Disordered" evidence="1">
    <location>
        <begin position="211"/>
        <end position="261"/>
    </location>
</feature>
<dbReference type="RefSeq" id="XP_001578913.1">
    <property type="nucleotide sequence ID" value="XM_001578863.1"/>
</dbReference>
<dbReference type="Proteomes" id="UP000001542">
    <property type="component" value="Unassembled WGS sequence"/>
</dbReference>
<evidence type="ECO:0000256" key="1">
    <source>
        <dbReference type="SAM" id="MobiDB-lite"/>
    </source>
</evidence>
<evidence type="ECO:0000313" key="2">
    <source>
        <dbReference type="EMBL" id="EAY17927.1"/>
    </source>
</evidence>
<dbReference type="VEuPathDB" id="TrichDB:TVAGG3_0288910"/>
<accession>A2DNT2</accession>
<keyword evidence="3" id="KW-1185">Reference proteome</keyword>
<dbReference type="AlphaFoldDB" id="A2DNT2"/>
<dbReference type="EMBL" id="DS113224">
    <property type="protein sequence ID" value="EAY17927.1"/>
    <property type="molecule type" value="Genomic_DNA"/>
</dbReference>
<sequence>MIFIKGILHSVPTEFLHKPIQTLLTLADPASPGYGIISTFVCSLCPNYISVEDLVPTLSSQYFASPMEFHNIFLRCNTQSESEILLGVKIFSRIMVLSFYWSRISAYYLSILLEKGRFYDKVQEWFSAFLLQLKASTIIQENERKYVTRRRRLKEIFTSSLFAEFVVVSDLFDISEYDEIIPTISEIEKKIGIEDLKYLPFHTKGLDLITSTKKKHRKKKKRSKSVPHNQPSTPTKDQESSEDLNPKPKKRIRRRKKKSND</sequence>
<evidence type="ECO:0000313" key="3">
    <source>
        <dbReference type="Proteomes" id="UP000001542"/>
    </source>
</evidence>
<reference evidence="2" key="1">
    <citation type="submission" date="2006-10" db="EMBL/GenBank/DDBJ databases">
        <authorList>
            <person name="Amadeo P."/>
            <person name="Zhao Q."/>
            <person name="Wortman J."/>
            <person name="Fraser-Liggett C."/>
            <person name="Carlton J."/>
        </authorList>
    </citation>
    <scope>NUCLEOTIDE SEQUENCE</scope>
    <source>
        <strain evidence="2">G3</strain>
    </source>
</reference>
<proteinExistence type="predicted"/>
<gene>
    <name evidence="2" type="ORF">TVAG_225530</name>
</gene>
<name>A2DNT2_TRIV3</name>
<dbReference type="KEGG" id="tva:5463430"/>
<feature type="compositionally biased region" description="Basic residues" evidence="1">
    <location>
        <begin position="247"/>
        <end position="261"/>
    </location>
</feature>
<reference evidence="2" key="2">
    <citation type="journal article" date="2007" name="Science">
        <title>Draft genome sequence of the sexually transmitted pathogen Trichomonas vaginalis.</title>
        <authorList>
            <person name="Carlton J.M."/>
            <person name="Hirt R.P."/>
            <person name="Silva J.C."/>
            <person name="Delcher A.L."/>
            <person name="Schatz M."/>
            <person name="Zhao Q."/>
            <person name="Wortman J.R."/>
            <person name="Bidwell S.L."/>
            <person name="Alsmark U.C.M."/>
            <person name="Besteiro S."/>
            <person name="Sicheritz-Ponten T."/>
            <person name="Noel C.J."/>
            <person name="Dacks J.B."/>
            <person name="Foster P.G."/>
            <person name="Simillion C."/>
            <person name="Van de Peer Y."/>
            <person name="Miranda-Saavedra D."/>
            <person name="Barton G.J."/>
            <person name="Westrop G.D."/>
            <person name="Mueller S."/>
            <person name="Dessi D."/>
            <person name="Fiori P.L."/>
            <person name="Ren Q."/>
            <person name="Paulsen I."/>
            <person name="Zhang H."/>
            <person name="Bastida-Corcuera F.D."/>
            <person name="Simoes-Barbosa A."/>
            <person name="Brown M.T."/>
            <person name="Hayes R.D."/>
            <person name="Mukherjee M."/>
            <person name="Okumura C.Y."/>
            <person name="Schneider R."/>
            <person name="Smith A.J."/>
            <person name="Vanacova S."/>
            <person name="Villalvazo M."/>
            <person name="Haas B.J."/>
            <person name="Pertea M."/>
            <person name="Feldblyum T.V."/>
            <person name="Utterback T.R."/>
            <person name="Shu C.L."/>
            <person name="Osoegawa K."/>
            <person name="de Jong P.J."/>
            <person name="Hrdy I."/>
            <person name="Horvathova L."/>
            <person name="Zubacova Z."/>
            <person name="Dolezal P."/>
            <person name="Malik S.B."/>
            <person name="Logsdon J.M. Jr."/>
            <person name="Henze K."/>
            <person name="Gupta A."/>
            <person name="Wang C.C."/>
            <person name="Dunne R.L."/>
            <person name="Upcroft J.A."/>
            <person name="Upcroft P."/>
            <person name="White O."/>
            <person name="Salzberg S.L."/>
            <person name="Tang P."/>
            <person name="Chiu C.-H."/>
            <person name="Lee Y.-S."/>
            <person name="Embley T.M."/>
            <person name="Coombs G.H."/>
            <person name="Mottram J.C."/>
            <person name="Tachezy J."/>
            <person name="Fraser-Liggett C.M."/>
            <person name="Johnson P.J."/>
        </authorList>
    </citation>
    <scope>NUCLEOTIDE SEQUENCE [LARGE SCALE GENOMIC DNA]</scope>
    <source>
        <strain evidence="2">G3</strain>
    </source>
</reference>
<feature type="compositionally biased region" description="Polar residues" evidence="1">
    <location>
        <begin position="226"/>
        <end position="235"/>
    </location>
</feature>
<organism evidence="2 3">
    <name type="scientific">Trichomonas vaginalis (strain ATCC PRA-98 / G3)</name>
    <dbReference type="NCBI Taxonomy" id="412133"/>
    <lineage>
        <taxon>Eukaryota</taxon>
        <taxon>Metamonada</taxon>
        <taxon>Parabasalia</taxon>
        <taxon>Trichomonadida</taxon>
        <taxon>Trichomonadidae</taxon>
        <taxon>Trichomonas</taxon>
    </lineage>
</organism>
<feature type="compositionally biased region" description="Basic residues" evidence="1">
    <location>
        <begin position="212"/>
        <end position="225"/>
    </location>
</feature>
<dbReference type="InParanoid" id="A2DNT2"/>